<dbReference type="PANTHER" id="PTHR37984">
    <property type="entry name" value="PROTEIN CBG26694"/>
    <property type="match status" value="1"/>
</dbReference>
<dbReference type="InterPro" id="IPR036397">
    <property type="entry name" value="RNaseH_sf"/>
</dbReference>
<dbReference type="PANTHER" id="PTHR37984:SF15">
    <property type="entry name" value="INTEGRASE CATALYTIC DOMAIN-CONTAINING PROTEIN"/>
    <property type="match status" value="1"/>
</dbReference>
<dbReference type="InterPro" id="IPR050951">
    <property type="entry name" value="Retrovirus_Pol_polyprotein"/>
</dbReference>
<dbReference type="Proteomes" id="UP001474421">
    <property type="component" value="Unassembled WGS sequence"/>
</dbReference>
<evidence type="ECO:0000259" key="2">
    <source>
        <dbReference type="PROSITE" id="PS50994"/>
    </source>
</evidence>
<evidence type="ECO:0000256" key="1">
    <source>
        <dbReference type="ARBA" id="ARBA00039658"/>
    </source>
</evidence>
<dbReference type="PROSITE" id="PS50994">
    <property type="entry name" value="INTEGRASE"/>
    <property type="match status" value="1"/>
</dbReference>
<protein>
    <recommendedName>
        <fullName evidence="1">Gypsy retrotransposon integrase-like protein 1</fullName>
    </recommendedName>
</protein>
<gene>
    <name evidence="3" type="ORF">NXF25_010277</name>
</gene>
<evidence type="ECO:0000313" key="3">
    <source>
        <dbReference type="EMBL" id="KAK9401921.1"/>
    </source>
</evidence>
<dbReference type="GO" id="GO:0015074">
    <property type="term" value="P:DNA integration"/>
    <property type="evidence" value="ECO:0007669"/>
    <property type="project" value="InterPro"/>
</dbReference>
<dbReference type="InterPro" id="IPR001584">
    <property type="entry name" value="Integrase_cat-core"/>
</dbReference>
<accession>A0AAW1BJE8</accession>
<dbReference type="SUPFAM" id="SSF53098">
    <property type="entry name" value="Ribonuclease H-like"/>
    <property type="match status" value="1"/>
</dbReference>
<feature type="domain" description="Integrase catalytic" evidence="2">
    <location>
        <begin position="153"/>
        <end position="312"/>
    </location>
</feature>
<name>A0AAW1BJE8_CROAD</name>
<dbReference type="FunFam" id="1.10.340.70:FF:000001">
    <property type="entry name" value="Retrovirus-related Pol polyprotein from transposon gypsy-like Protein"/>
    <property type="match status" value="1"/>
</dbReference>
<dbReference type="Gene3D" id="1.10.340.70">
    <property type="match status" value="1"/>
</dbReference>
<dbReference type="Pfam" id="PF17921">
    <property type="entry name" value="Integrase_H2C2"/>
    <property type="match status" value="1"/>
</dbReference>
<evidence type="ECO:0000313" key="4">
    <source>
        <dbReference type="Proteomes" id="UP001474421"/>
    </source>
</evidence>
<dbReference type="InterPro" id="IPR041588">
    <property type="entry name" value="Integrase_H2C2"/>
</dbReference>
<reference evidence="3 4" key="1">
    <citation type="journal article" date="2024" name="Proc. Natl. Acad. Sci. U.S.A.">
        <title>The genetic regulatory architecture and epigenomic basis for age-related changes in rattlesnake venom.</title>
        <authorList>
            <person name="Hogan M.P."/>
            <person name="Holding M.L."/>
            <person name="Nystrom G.S."/>
            <person name="Colston T.J."/>
            <person name="Bartlett D.A."/>
            <person name="Mason A.J."/>
            <person name="Ellsworth S.A."/>
            <person name="Rautsaw R.M."/>
            <person name="Lawrence K.C."/>
            <person name="Strickland J.L."/>
            <person name="He B."/>
            <person name="Fraser P."/>
            <person name="Margres M.J."/>
            <person name="Gilbert D.M."/>
            <person name="Gibbs H.L."/>
            <person name="Parkinson C.L."/>
            <person name="Rokyta D.R."/>
        </authorList>
    </citation>
    <scope>NUCLEOTIDE SEQUENCE [LARGE SCALE GENOMIC DNA]</scope>
    <source>
        <strain evidence="3">DRR0105</strain>
    </source>
</reference>
<dbReference type="GO" id="GO:0003676">
    <property type="term" value="F:nucleic acid binding"/>
    <property type="evidence" value="ECO:0007669"/>
    <property type="project" value="InterPro"/>
</dbReference>
<comment type="caution">
    <text evidence="3">The sequence shown here is derived from an EMBL/GenBank/DDBJ whole genome shotgun (WGS) entry which is preliminary data.</text>
</comment>
<dbReference type="Gene3D" id="3.30.420.10">
    <property type="entry name" value="Ribonuclease H-like superfamily/Ribonuclease H"/>
    <property type="match status" value="1"/>
</dbReference>
<keyword evidence="4" id="KW-1185">Reference proteome</keyword>
<dbReference type="EMBL" id="JAOTOJ010000004">
    <property type="protein sequence ID" value="KAK9401921.1"/>
    <property type="molecule type" value="Genomic_DNA"/>
</dbReference>
<dbReference type="InterPro" id="IPR012337">
    <property type="entry name" value="RNaseH-like_sf"/>
</dbReference>
<sequence>MPYPDGPNTKPIEEIVNSVIMQSEVSQVKTGGPSHTKSTEPDNQITKRLKEELKTDPWFLANKTILTYQDRLAWKGSKLYLPETLRIEALQRSHDSKQAGHFGYLKTLHLIQWQFWWQGLKKDVENYVKSCPIYATMKKCPGNPPGLLQQAVDPTQPWEEIAMDFIVELPESRGNTVIWTVIDLFSKQAHFIACTSLPSAKKLARMFLKHIYQLHGAPKRIISDRGVQFTAKFWRDFLKLIGSTQGLLLAFHPSTNGAAEKANLMTEQYIRCYLDYQQTIWADLLPFAEMAYNNTVHSNTGLTPFKIATGREFIPMPELPQNLLFLKL</sequence>
<organism evidence="3 4">
    <name type="scientific">Crotalus adamanteus</name>
    <name type="common">Eastern diamondback rattlesnake</name>
    <dbReference type="NCBI Taxonomy" id="8729"/>
    <lineage>
        <taxon>Eukaryota</taxon>
        <taxon>Metazoa</taxon>
        <taxon>Chordata</taxon>
        <taxon>Craniata</taxon>
        <taxon>Vertebrata</taxon>
        <taxon>Euteleostomi</taxon>
        <taxon>Lepidosauria</taxon>
        <taxon>Squamata</taxon>
        <taxon>Bifurcata</taxon>
        <taxon>Unidentata</taxon>
        <taxon>Episquamata</taxon>
        <taxon>Toxicofera</taxon>
        <taxon>Serpentes</taxon>
        <taxon>Colubroidea</taxon>
        <taxon>Viperidae</taxon>
        <taxon>Crotalinae</taxon>
        <taxon>Crotalus</taxon>
    </lineage>
</organism>
<proteinExistence type="predicted"/>
<dbReference type="AlphaFoldDB" id="A0AAW1BJE8"/>
<dbReference type="Pfam" id="PF00665">
    <property type="entry name" value="rve"/>
    <property type="match status" value="1"/>
</dbReference>